<sequence>MAPPVLGTRPIIASKLTAQADVTLGPRIFSSCPMDPHSSYTWFTDIWNFTIVPYVISAVRQRKLTTAPQWSDPLIWVKESWPWATPCDLLPIRVEDVSSDTSLAVSDNSTTVTTQSSDPLLNMLLRLQEAAAMNYESDASHDDAFELSLDRALGDLA</sequence>
<dbReference type="OMA" id="KESWPWA"/>
<dbReference type="GeneTree" id="ENSGT00940000168701"/>
<organism evidence="3 4">
    <name type="scientific">Ciona savignyi</name>
    <name type="common">Pacific transparent sea squirt</name>
    <dbReference type="NCBI Taxonomy" id="51511"/>
    <lineage>
        <taxon>Eukaryota</taxon>
        <taxon>Metazoa</taxon>
        <taxon>Chordata</taxon>
        <taxon>Tunicata</taxon>
        <taxon>Ascidiacea</taxon>
        <taxon>Phlebobranchia</taxon>
        <taxon>Cionidae</taxon>
        <taxon>Ciona</taxon>
    </lineage>
</organism>
<dbReference type="Pfam" id="PF25408">
    <property type="entry name" value="AAA_lid_NAV1"/>
    <property type="match status" value="1"/>
</dbReference>
<reference evidence="4" key="1">
    <citation type="submission" date="2003-08" db="EMBL/GenBank/DDBJ databases">
        <authorList>
            <person name="Birren B."/>
            <person name="Nusbaum C."/>
            <person name="Abebe A."/>
            <person name="Abouelleil A."/>
            <person name="Adekoya E."/>
            <person name="Ait-zahra M."/>
            <person name="Allen N."/>
            <person name="Allen T."/>
            <person name="An P."/>
            <person name="Anderson M."/>
            <person name="Anderson S."/>
            <person name="Arachchi H."/>
            <person name="Armbruster J."/>
            <person name="Bachantsang P."/>
            <person name="Baldwin J."/>
            <person name="Barry A."/>
            <person name="Bayul T."/>
            <person name="Blitshsteyn B."/>
            <person name="Bloom T."/>
            <person name="Blye J."/>
            <person name="Boguslavskiy L."/>
            <person name="Borowsky M."/>
            <person name="Boukhgalter B."/>
            <person name="Brunache A."/>
            <person name="Butler J."/>
            <person name="Calixte N."/>
            <person name="Calvo S."/>
            <person name="Camarata J."/>
            <person name="Campo K."/>
            <person name="Chang J."/>
            <person name="Cheshatsang Y."/>
            <person name="Citroen M."/>
            <person name="Collymore A."/>
            <person name="Considine T."/>
            <person name="Cook A."/>
            <person name="Cooke P."/>
            <person name="Corum B."/>
            <person name="Cuomo C."/>
            <person name="David R."/>
            <person name="Dawoe T."/>
            <person name="Degray S."/>
            <person name="Dodge S."/>
            <person name="Dooley K."/>
            <person name="Dorje P."/>
            <person name="Dorjee K."/>
            <person name="Dorris L."/>
            <person name="Duffey N."/>
            <person name="Dupes A."/>
            <person name="Elkins T."/>
            <person name="Engels R."/>
            <person name="Erickson J."/>
            <person name="Farina A."/>
            <person name="Faro S."/>
            <person name="Ferreira P."/>
            <person name="Fischer H."/>
            <person name="Fitzgerald M."/>
            <person name="Foley K."/>
            <person name="Gage D."/>
            <person name="Galagan J."/>
            <person name="Gearin G."/>
            <person name="Gnerre S."/>
            <person name="Gnirke A."/>
            <person name="Goyette A."/>
            <person name="Graham J."/>
            <person name="Grandbois E."/>
            <person name="Gyaltsen K."/>
            <person name="Hafez N."/>
            <person name="Hagopian D."/>
            <person name="Hagos B."/>
            <person name="Hall J."/>
            <person name="Hatcher B."/>
            <person name="Heller A."/>
            <person name="Higgins H."/>
            <person name="Honan T."/>
            <person name="Horn A."/>
            <person name="Houde N."/>
            <person name="Hughes L."/>
            <person name="Hulme W."/>
            <person name="Husby E."/>
            <person name="Iliev I."/>
            <person name="Jaffe D."/>
            <person name="Jones C."/>
            <person name="Kamal M."/>
            <person name="Kamat A."/>
            <person name="Kamvysselis M."/>
            <person name="Karlsson E."/>
            <person name="Kells C."/>
            <person name="Kieu A."/>
            <person name="Kisner P."/>
            <person name="Kodira C."/>
            <person name="Kulbokas E."/>
            <person name="Labutti K."/>
            <person name="Lama D."/>
            <person name="Landers T."/>
            <person name="Leger J."/>
            <person name="Levine S."/>
            <person name="Lewis D."/>
            <person name="Lewis T."/>
            <person name="Lindblad-toh K."/>
            <person name="Liu X."/>
            <person name="Lokyitsang T."/>
            <person name="Lokyitsang Y."/>
            <person name="Lucien O."/>
            <person name="Lui A."/>
            <person name="Ma L.J."/>
            <person name="Mabbitt R."/>
            <person name="Macdonald J."/>
            <person name="Maclean C."/>
            <person name="Major J."/>
            <person name="Manning J."/>
            <person name="Marabella R."/>
            <person name="Maru K."/>
            <person name="Matthews C."/>
            <person name="Mauceli E."/>
            <person name="Mccarthy M."/>
            <person name="Mcdonough S."/>
            <person name="Mcghee T."/>
            <person name="Meldrim J."/>
            <person name="Meneus L."/>
            <person name="Mesirov J."/>
            <person name="Mihalev A."/>
            <person name="Mihova T."/>
            <person name="Mikkelsen T."/>
            <person name="Mlenga V."/>
            <person name="Moru K."/>
            <person name="Mozes J."/>
            <person name="Mulrain L."/>
            <person name="Munson G."/>
            <person name="Naylor J."/>
            <person name="Newes C."/>
            <person name="Nguyen C."/>
            <person name="Nguyen N."/>
            <person name="Nguyen T."/>
            <person name="Nicol R."/>
            <person name="Nielsen C."/>
            <person name="Nizzari M."/>
            <person name="Norbu C."/>
            <person name="Norbu N."/>
            <person name="O'donnell P."/>
            <person name="Okoawo O."/>
            <person name="O'leary S."/>
            <person name="Omotosho B."/>
            <person name="O'neill K."/>
            <person name="Osman S."/>
            <person name="Parker S."/>
            <person name="Perrin D."/>
            <person name="Phunkhang P."/>
            <person name="Piqani B."/>
            <person name="Purcell S."/>
            <person name="Rachupka T."/>
            <person name="Ramasamy U."/>
            <person name="Rameau R."/>
            <person name="Ray V."/>
            <person name="Raymond C."/>
            <person name="Retta R."/>
            <person name="Richardson S."/>
            <person name="Rise C."/>
            <person name="Rodriguez J."/>
            <person name="Rogers J."/>
            <person name="Rogov P."/>
            <person name="Rutman M."/>
            <person name="Schupbach R."/>
            <person name="Seaman C."/>
            <person name="Settipalli S."/>
            <person name="Sharpe T."/>
            <person name="Sheridan J."/>
            <person name="Sherpa N."/>
            <person name="Shi J."/>
            <person name="Smirnov S."/>
            <person name="Smith C."/>
            <person name="Sougnez C."/>
            <person name="Spencer B."/>
            <person name="Stalker J."/>
            <person name="Stange-thomann N."/>
            <person name="Stavropoulos S."/>
            <person name="Stetson K."/>
            <person name="Stone C."/>
            <person name="Stone S."/>
            <person name="Stubbs M."/>
            <person name="Talamas J."/>
            <person name="Tchuinga P."/>
            <person name="Tenzing P."/>
            <person name="Tesfaye S."/>
            <person name="Theodore J."/>
            <person name="Thoulutsang Y."/>
            <person name="Topham K."/>
            <person name="Towey S."/>
            <person name="Tsamla T."/>
            <person name="Tsomo N."/>
            <person name="Vallee D."/>
            <person name="Vassiliev H."/>
            <person name="Venkataraman V."/>
            <person name="Vinson J."/>
            <person name="Vo A."/>
            <person name="Wade C."/>
            <person name="Wang S."/>
            <person name="Wangchuk T."/>
            <person name="Wangdi T."/>
            <person name="Whittaker C."/>
            <person name="Wilkinson J."/>
            <person name="Wu Y."/>
            <person name="Wyman D."/>
            <person name="Yadav S."/>
            <person name="Yang S."/>
            <person name="Yang X."/>
            <person name="Yeager S."/>
            <person name="Yee E."/>
            <person name="Young G."/>
            <person name="Zainoun J."/>
            <person name="Zembeck L."/>
            <person name="Zimmer A."/>
            <person name="Zody M."/>
            <person name="Lander E."/>
        </authorList>
    </citation>
    <scope>NUCLEOTIDE SEQUENCE [LARGE SCALE GENOMIC DNA]</scope>
</reference>
<reference evidence="3" key="2">
    <citation type="submission" date="2025-08" db="UniProtKB">
        <authorList>
            <consortium name="Ensembl"/>
        </authorList>
    </citation>
    <scope>IDENTIFICATION</scope>
</reference>
<name>H2Z0X5_CIOSA</name>
<dbReference type="GO" id="GO:0022008">
    <property type="term" value="P:neurogenesis"/>
    <property type="evidence" value="ECO:0007669"/>
    <property type="project" value="InterPro"/>
</dbReference>
<evidence type="ECO:0000256" key="1">
    <source>
        <dbReference type="ARBA" id="ARBA00023054"/>
    </source>
</evidence>
<dbReference type="AlphaFoldDB" id="H2Z0X5"/>
<evidence type="ECO:0000259" key="2">
    <source>
        <dbReference type="Pfam" id="PF25408"/>
    </source>
</evidence>
<dbReference type="HOGENOM" id="CLU_1677242_0_0_1"/>
<reference evidence="3" key="3">
    <citation type="submission" date="2025-09" db="UniProtKB">
        <authorList>
            <consortium name="Ensembl"/>
        </authorList>
    </citation>
    <scope>IDENTIFICATION</scope>
</reference>
<evidence type="ECO:0000313" key="3">
    <source>
        <dbReference type="Ensembl" id="ENSCSAVP00000011237.1"/>
    </source>
</evidence>
<accession>H2Z0X5</accession>
<dbReference type="Proteomes" id="UP000007875">
    <property type="component" value="Unassembled WGS sequence"/>
</dbReference>
<evidence type="ECO:0000313" key="4">
    <source>
        <dbReference type="Proteomes" id="UP000007875"/>
    </source>
</evidence>
<keyword evidence="4" id="KW-1185">Reference proteome</keyword>
<dbReference type="Ensembl" id="ENSCSAVT00000011368.1">
    <property type="protein sequence ID" value="ENSCSAVP00000011237.1"/>
    <property type="gene ID" value="ENSCSAVG00000006578.1"/>
</dbReference>
<dbReference type="InterPro" id="IPR057568">
    <property type="entry name" value="CortBP2_NAV1-like_AAA_lid"/>
</dbReference>
<protein>
    <recommendedName>
        <fullName evidence="2">CortBP2/NAV1-like AAA+ ATPase lid domain-containing protein</fullName>
    </recommendedName>
</protein>
<dbReference type="PANTHER" id="PTHR12784">
    <property type="entry name" value="STEERIN"/>
    <property type="match status" value="1"/>
</dbReference>
<dbReference type="InterPro" id="IPR039041">
    <property type="entry name" value="Nav/unc-53"/>
</dbReference>
<dbReference type="PANTHER" id="PTHR12784:SF28">
    <property type="entry name" value="PROTEIN SICKIE"/>
    <property type="match status" value="1"/>
</dbReference>
<feature type="domain" description="CortBP2/NAV1-like AAA+ ATPase lid" evidence="2">
    <location>
        <begin position="17"/>
        <end position="85"/>
    </location>
</feature>
<keyword evidence="1" id="KW-0175">Coiled coil</keyword>
<proteinExistence type="predicted"/>